<evidence type="ECO:0000313" key="3">
    <source>
        <dbReference type="Proteomes" id="UP000672032"/>
    </source>
</evidence>
<feature type="compositionally biased region" description="Basic and acidic residues" evidence="1">
    <location>
        <begin position="216"/>
        <end position="246"/>
    </location>
</feature>
<sequence length="246" mass="28517">MNLPRLGFSCRHTINSSNLPTISKSTRRSKWTYKSDEPLILPRVVIDLDAPDNPAVRDYDEAKDNRPSRRQQQVIRATEKAAARRNRLVHKVLAEGVEEFSRKSGQKNQRRKDDALEHELAYNPDAAPPPVTAMDLMTYALLGNPFAKNASYETVTVRDIHMERLFIAHSIDFEDTANMTVRALAEDFDIKTDGQVVEATVDTEENRIAVWRRNKRKEERKNQEQRLEEEQRKACKEDQNEDWKVD</sequence>
<feature type="region of interest" description="Disordered" evidence="1">
    <location>
        <begin position="59"/>
        <end position="81"/>
    </location>
</feature>
<dbReference type="Proteomes" id="UP000672032">
    <property type="component" value="Chromosome 2"/>
</dbReference>
<organism evidence="2 3">
    <name type="scientific">Monilinia vaccinii-corymbosi</name>
    <dbReference type="NCBI Taxonomy" id="61207"/>
    <lineage>
        <taxon>Eukaryota</taxon>
        <taxon>Fungi</taxon>
        <taxon>Dikarya</taxon>
        <taxon>Ascomycota</taxon>
        <taxon>Pezizomycotina</taxon>
        <taxon>Leotiomycetes</taxon>
        <taxon>Helotiales</taxon>
        <taxon>Sclerotiniaceae</taxon>
        <taxon>Monilinia</taxon>
    </lineage>
</organism>
<dbReference type="EMBL" id="CP063406">
    <property type="protein sequence ID" value="QSZ31374.1"/>
    <property type="molecule type" value="Genomic_DNA"/>
</dbReference>
<dbReference type="OrthoDB" id="3560511at2759"/>
<proteinExistence type="predicted"/>
<keyword evidence="3" id="KW-1185">Reference proteome</keyword>
<feature type="region of interest" description="Disordered" evidence="1">
    <location>
        <begin position="215"/>
        <end position="246"/>
    </location>
</feature>
<gene>
    <name evidence="2" type="ORF">DSL72_000939</name>
</gene>
<name>A0A8A3P569_9HELO</name>
<evidence type="ECO:0000256" key="1">
    <source>
        <dbReference type="SAM" id="MobiDB-lite"/>
    </source>
</evidence>
<reference evidence="2" key="1">
    <citation type="submission" date="2020-10" db="EMBL/GenBank/DDBJ databases">
        <title>Genome Sequence of Monilinia vaccinii-corymbosi Sheds Light on Mummy Berry Disease Infection of Blueberry and Mating Type.</title>
        <authorList>
            <person name="Yow A.G."/>
            <person name="Zhang Y."/>
            <person name="Bansal K."/>
            <person name="Eacker S.M."/>
            <person name="Sullivan S."/>
            <person name="Liachko I."/>
            <person name="Cubeta M.A."/>
            <person name="Rollins J.A."/>
            <person name="Ashrafi H."/>
        </authorList>
    </citation>
    <scope>NUCLEOTIDE SEQUENCE</scope>
    <source>
        <strain evidence="2">RL-1</strain>
    </source>
</reference>
<accession>A0A8A3P569</accession>
<protein>
    <submittedName>
        <fullName evidence="2">Uncharacterized protein</fullName>
    </submittedName>
</protein>
<evidence type="ECO:0000313" key="2">
    <source>
        <dbReference type="EMBL" id="QSZ31374.1"/>
    </source>
</evidence>
<dbReference type="AlphaFoldDB" id="A0A8A3P569"/>